<dbReference type="EMBL" id="CP095065">
    <property type="protein sequence ID" value="UOQ69372.1"/>
    <property type="molecule type" value="Genomic_DNA"/>
</dbReference>
<dbReference type="InterPro" id="IPR036388">
    <property type="entry name" value="WH-like_DNA-bd_sf"/>
</dbReference>
<protein>
    <recommendedName>
        <fullName evidence="1">RNA polymerase sigma factor 70 region 4 type 2 domain-containing protein</fullName>
    </recommendedName>
</protein>
<gene>
    <name evidence="2" type="ORF">MUN86_27150</name>
</gene>
<sequence length="46" mass="5333">MLLYLDDLSYEEIATITGLSKANVSVRLVRLKKELESRLPVHFKSR</sequence>
<dbReference type="Proteomes" id="UP000830401">
    <property type="component" value="Plasmid unnamed4"/>
</dbReference>
<name>A0ABY4GEL2_9BACT</name>
<evidence type="ECO:0000313" key="2">
    <source>
        <dbReference type="EMBL" id="UOQ69372.1"/>
    </source>
</evidence>
<keyword evidence="3" id="KW-1185">Reference proteome</keyword>
<dbReference type="InterPro" id="IPR013249">
    <property type="entry name" value="RNA_pol_sigma70_r4_t2"/>
</dbReference>
<geneLocation type="plasmid" evidence="2 3">
    <name>unnamed4</name>
</geneLocation>
<keyword evidence="2" id="KW-0614">Plasmid</keyword>
<organism evidence="2 3">
    <name type="scientific">Hymenobacter volaticus</name>
    <dbReference type="NCBI Taxonomy" id="2932254"/>
    <lineage>
        <taxon>Bacteria</taxon>
        <taxon>Pseudomonadati</taxon>
        <taxon>Bacteroidota</taxon>
        <taxon>Cytophagia</taxon>
        <taxon>Cytophagales</taxon>
        <taxon>Hymenobacteraceae</taxon>
        <taxon>Hymenobacter</taxon>
    </lineage>
</organism>
<feature type="domain" description="RNA polymerase sigma factor 70 region 4 type 2" evidence="1">
    <location>
        <begin position="2"/>
        <end position="35"/>
    </location>
</feature>
<reference evidence="2" key="1">
    <citation type="submission" date="2022-04" db="EMBL/GenBank/DDBJ databases">
        <title>Hymenobacter sp. isolated from the air.</title>
        <authorList>
            <person name="Won M."/>
            <person name="Lee C.-M."/>
            <person name="Woen H.-Y."/>
            <person name="Kwon S.-W."/>
        </authorList>
    </citation>
    <scope>NUCLEOTIDE SEQUENCE</scope>
    <source>
        <strain evidence="2">5420S-77</strain>
        <plasmid evidence="2">unnamed4</plasmid>
    </source>
</reference>
<evidence type="ECO:0000259" key="1">
    <source>
        <dbReference type="Pfam" id="PF08281"/>
    </source>
</evidence>
<dbReference type="RefSeq" id="WP_245127122.1">
    <property type="nucleotide sequence ID" value="NZ_CP095065.1"/>
</dbReference>
<accession>A0ABY4GEL2</accession>
<dbReference type="Gene3D" id="1.10.10.10">
    <property type="entry name" value="Winged helix-like DNA-binding domain superfamily/Winged helix DNA-binding domain"/>
    <property type="match status" value="1"/>
</dbReference>
<evidence type="ECO:0000313" key="3">
    <source>
        <dbReference type="Proteomes" id="UP000830401"/>
    </source>
</evidence>
<dbReference type="InterPro" id="IPR013324">
    <property type="entry name" value="RNA_pol_sigma_r3/r4-like"/>
</dbReference>
<dbReference type="Pfam" id="PF08281">
    <property type="entry name" value="Sigma70_r4_2"/>
    <property type="match status" value="1"/>
</dbReference>
<proteinExistence type="predicted"/>
<dbReference type="SUPFAM" id="SSF88659">
    <property type="entry name" value="Sigma3 and sigma4 domains of RNA polymerase sigma factors"/>
    <property type="match status" value="1"/>
</dbReference>